<evidence type="ECO:0000256" key="4">
    <source>
        <dbReference type="ARBA" id="ARBA00012513"/>
    </source>
</evidence>
<dbReference type="PROSITE" id="PS50011">
    <property type="entry name" value="PROTEIN_KINASE_DOM"/>
    <property type="match status" value="1"/>
</dbReference>
<dbReference type="PROSITE" id="PS00107">
    <property type="entry name" value="PROTEIN_KINASE_ATP"/>
    <property type="match status" value="1"/>
</dbReference>
<keyword evidence="15 25" id="KW-0067">ATP-binding</keyword>
<evidence type="ECO:0000256" key="17">
    <source>
        <dbReference type="ARBA" id="ARBA00023136"/>
    </source>
</evidence>
<evidence type="ECO:0000256" key="9">
    <source>
        <dbReference type="ARBA" id="ARBA00022679"/>
    </source>
</evidence>
<dbReference type="InterPro" id="IPR032675">
    <property type="entry name" value="LRR_dom_sf"/>
</dbReference>
<dbReference type="FunFam" id="3.80.10.10:FF:000383">
    <property type="entry name" value="Leucine-rich repeat receptor protein kinase EMS1"/>
    <property type="match status" value="1"/>
</dbReference>
<dbReference type="AlphaFoldDB" id="A0ABC9CLB1"/>
<dbReference type="InterPro" id="IPR000719">
    <property type="entry name" value="Prot_kinase_dom"/>
</dbReference>
<feature type="binding site" evidence="25">
    <location>
        <position position="768"/>
    </location>
    <ligand>
        <name>ATP</name>
        <dbReference type="ChEBI" id="CHEBI:30616"/>
    </ligand>
</feature>
<dbReference type="PANTHER" id="PTHR27008:SF538">
    <property type="entry name" value="PROTEIN KINASE DOMAIN-CONTAINING PROTEIN"/>
    <property type="match status" value="1"/>
</dbReference>
<dbReference type="Pfam" id="PF07714">
    <property type="entry name" value="PK_Tyr_Ser-Thr"/>
    <property type="match status" value="1"/>
</dbReference>
<name>A0ABC9CLB1_9POAL</name>
<keyword evidence="11 27" id="KW-0732">Signal</keyword>
<evidence type="ECO:0000256" key="1">
    <source>
        <dbReference type="ARBA" id="ARBA00004162"/>
    </source>
</evidence>
<evidence type="ECO:0000256" key="21">
    <source>
        <dbReference type="ARBA" id="ARBA00048679"/>
    </source>
</evidence>
<proteinExistence type="inferred from homology"/>
<evidence type="ECO:0000256" key="7">
    <source>
        <dbReference type="ARBA" id="ARBA00022553"/>
    </source>
</evidence>
<dbReference type="GO" id="GO:0005886">
    <property type="term" value="C:plasma membrane"/>
    <property type="evidence" value="ECO:0007669"/>
    <property type="project" value="UniProtKB-SubCell"/>
</dbReference>
<protein>
    <recommendedName>
        <fullName evidence="24">Receptor kinase-like protein Xa21</fullName>
        <ecNumber evidence="4">2.7.11.1</ecNumber>
    </recommendedName>
</protein>
<dbReference type="FunFam" id="3.80.10.10:FF:000627">
    <property type="entry name" value="Probable leucine-rich repeat receptor-like protein kinase At2g33170"/>
    <property type="match status" value="1"/>
</dbReference>
<comment type="subcellular location">
    <subcellularLocation>
        <location evidence="1">Cell membrane</location>
        <topology evidence="1">Single-pass membrane protein</topology>
    </subcellularLocation>
    <subcellularLocation>
        <location evidence="2">Endoplasmic reticulum membrane</location>
        <topology evidence="2">Single-pass membrane protein</topology>
    </subcellularLocation>
</comment>
<keyword evidence="5" id="KW-1003">Cell membrane</keyword>
<dbReference type="FunFam" id="3.80.10.10:FF:000233">
    <property type="entry name" value="Leucine-rich repeat receptor-like protein kinase TDR"/>
    <property type="match status" value="1"/>
</dbReference>
<evidence type="ECO:0000256" key="8">
    <source>
        <dbReference type="ARBA" id="ARBA00022614"/>
    </source>
</evidence>
<dbReference type="InterPro" id="IPR051809">
    <property type="entry name" value="Plant_receptor-like_S/T_kinase"/>
</dbReference>
<dbReference type="InterPro" id="IPR008271">
    <property type="entry name" value="Ser/Thr_kinase_AS"/>
</dbReference>
<keyword evidence="16 26" id="KW-1133">Transmembrane helix</keyword>
<feature type="signal peptide" evidence="27">
    <location>
        <begin position="1"/>
        <end position="24"/>
    </location>
</feature>
<comment type="catalytic activity">
    <reaction evidence="21">
        <text>L-seryl-[protein] + ATP = O-phospho-L-seryl-[protein] + ADP + H(+)</text>
        <dbReference type="Rhea" id="RHEA:17989"/>
        <dbReference type="Rhea" id="RHEA-COMP:9863"/>
        <dbReference type="Rhea" id="RHEA-COMP:11604"/>
        <dbReference type="ChEBI" id="CHEBI:15378"/>
        <dbReference type="ChEBI" id="CHEBI:29999"/>
        <dbReference type="ChEBI" id="CHEBI:30616"/>
        <dbReference type="ChEBI" id="CHEBI:83421"/>
        <dbReference type="ChEBI" id="CHEBI:456216"/>
        <dbReference type="EC" id="2.7.11.1"/>
    </reaction>
</comment>
<evidence type="ECO:0000256" key="25">
    <source>
        <dbReference type="PROSITE-ProRule" id="PRU10141"/>
    </source>
</evidence>
<comment type="function">
    <text evidence="23">The processed protein kinase Xa21 chain released by protein cleavage after X.oryzae pv. oryzae protein Ax21 detection translocates into the nucleus where it can bind and regulate WRKY62, a transcription factor. Confers resistance to the bacterial pathogen X.oryzae pv. oryzae (Xoo).</text>
</comment>
<keyword evidence="9" id="KW-0808">Transferase</keyword>
<dbReference type="GO" id="GO:0004674">
    <property type="term" value="F:protein serine/threonine kinase activity"/>
    <property type="evidence" value="ECO:0007669"/>
    <property type="project" value="UniProtKB-KW"/>
</dbReference>
<keyword evidence="8" id="KW-0433">Leucine-rich repeat</keyword>
<accession>A0ABC9CLB1</accession>
<keyword evidence="30" id="KW-1185">Reference proteome</keyword>
<dbReference type="InterPro" id="IPR013210">
    <property type="entry name" value="LRR_N_plant-typ"/>
</dbReference>
<evidence type="ECO:0000313" key="30">
    <source>
        <dbReference type="Proteomes" id="UP001497457"/>
    </source>
</evidence>
<keyword evidence="18" id="KW-0675">Receptor</keyword>
<dbReference type="SUPFAM" id="SSF52058">
    <property type="entry name" value="L domain-like"/>
    <property type="match status" value="3"/>
</dbReference>
<dbReference type="Pfam" id="PF08263">
    <property type="entry name" value="LRRNT_2"/>
    <property type="match status" value="1"/>
</dbReference>
<dbReference type="Pfam" id="PF13855">
    <property type="entry name" value="LRR_8"/>
    <property type="match status" value="1"/>
</dbReference>
<keyword evidence="10 26" id="KW-0812">Transmembrane</keyword>
<comment type="function">
    <text evidence="22">Receptor kinase that detects X.oryzae pv. oryzae protein Ax21 to promote innate immunity. Following X.oryzae pv. oryzae protein Ax21 detection, undergoes cleavage, releasing the processed protein kinase Xa21 chain.</text>
</comment>
<evidence type="ECO:0000313" key="29">
    <source>
        <dbReference type="EMBL" id="CAL5022016.1"/>
    </source>
</evidence>
<gene>
    <name evidence="29" type="ORF">URODEC1_LOCUS76303</name>
</gene>
<dbReference type="FunFam" id="3.30.200.20:FF:000432">
    <property type="entry name" value="LRR receptor-like serine/threonine-protein kinase EFR"/>
    <property type="match status" value="1"/>
</dbReference>
<dbReference type="GO" id="GO:0005524">
    <property type="term" value="F:ATP binding"/>
    <property type="evidence" value="ECO:0007669"/>
    <property type="project" value="UniProtKB-UniRule"/>
</dbReference>
<feature type="transmembrane region" description="Helical" evidence="26">
    <location>
        <begin position="678"/>
        <end position="701"/>
    </location>
</feature>
<reference evidence="29 30" key="2">
    <citation type="submission" date="2024-10" db="EMBL/GenBank/DDBJ databases">
        <authorList>
            <person name="Ryan C."/>
        </authorList>
    </citation>
    <scope>NUCLEOTIDE SEQUENCE [LARGE SCALE GENOMIC DNA]</scope>
</reference>
<dbReference type="PANTHER" id="PTHR27008">
    <property type="entry name" value="OS04G0122200 PROTEIN"/>
    <property type="match status" value="1"/>
</dbReference>
<dbReference type="Gene3D" id="3.30.200.20">
    <property type="entry name" value="Phosphorylase Kinase, domain 1"/>
    <property type="match status" value="1"/>
</dbReference>
<dbReference type="Pfam" id="PF00560">
    <property type="entry name" value="LRR_1"/>
    <property type="match status" value="10"/>
</dbReference>
<evidence type="ECO:0000256" key="16">
    <source>
        <dbReference type="ARBA" id="ARBA00022989"/>
    </source>
</evidence>
<dbReference type="PROSITE" id="PS00108">
    <property type="entry name" value="PROTEIN_KINASE_ST"/>
    <property type="match status" value="1"/>
</dbReference>
<evidence type="ECO:0000256" key="11">
    <source>
        <dbReference type="ARBA" id="ARBA00022729"/>
    </source>
</evidence>
<dbReference type="Proteomes" id="UP001497457">
    <property type="component" value="Chromosome 3rd"/>
</dbReference>
<dbReference type="EC" id="2.7.11.1" evidence="4"/>
<evidence type="ECO:0000256" key="19">
    <source>
        <dbReference type="ARBA" id="ARBA00023180"/>
    </source>
</evidence>
<dbReference type="InterPro" id="IPR017441">
    <property type="entry name" value="Protein_kinase_ATP_BS"/>
</dbReference>
<feature type="chain" id="PRO_5044829047" description="Receptor kinase-like protein Xa21" evidence="27">
    <location>
        <begin position="25"/>
        <end position="1043"/>
    </location>
</feature>
<dbReference type="FunFam" id="1.10.510.10:FF:000358">
    <property type="entry name" value="Putative leucine-rich repeat receptor-like serine/threonine-protein kinase"/>
    <property type="match status" value="1"/>
</dbReference>
<dbReference type="SUPFAM" id="SSF56112">
    <property type="entry name" value="Protein kinase-like (PK-like)"/>
    <property type="match status" value="1"/>
</dbReference>
<evidence type="ECO:0000256" key="24">
    <source>
        <dbReference type="ARBA" id="ARBA00072040"/>
    </source>
</evidence>
<dbReference type="CDD" id="cd14066">
    <property type="entry name" value="STKc_IRAK"/>
    <property type="match status" value="1"/>
</dbReference>
<evidence type="ECO:0000256" key="5">
    <source>
        <dbReference type="ARBA" id="ARBA00022475"/>
    </source>
</evidence>
<evidence type="ECO:0000256" key="12">
    <source>
        <dbReference type="ARBA" id="ARBA00022737"/>
    </source>
</evidence>
<evidence type="ECO:0000256" key="22">
    <source>
        <dbReference type="ARBA" id="ARBA00054320"/>
    </source>
</evidence>
<dbReference type="InterPro" id="IPR001611">
    <property type="entry name" value="Leu-rich_rpt"/>
</dbReference>
<dbReference type="SMART" id="SM00369">
    <property type="entry name" value="LRR_TYP"/>
    <property type="match status" value="9"/>
</dbReference>
<keyword evidence="14" id="KW-0418">Kinase</keyword>
<sequence length="1043" mass="112319">MLVLLIKPLLRMLALSLFCLATNAAHGDAAYTPHIPYSDQLALMSFKSLVRSDPSRALASWGNISIPMCRWHGVACGLRGHHRGHVVALDLPELNLVGTITPALGNLTYLRRLNLSLNGFQGILPPELGNIHDLETLQLTYNSIHGQIPPSLSNCSHLIEISLDGNNLHGEVPDEIGSLRNLQILSLGKNRLTGTIPSTIASLANLKKLVLRYNNMTGEIPREIGSLANLNVLDLGANQFSGTIPSSLGNLSALMLLDASKNNCEGSIPPLQNLSSLIKLQFGMNKLQGTIPSWLGNLSSLVLIDLQCSIPSSLGNLYALTQVYLDNNGLEGTLPSLFFNNLSSLKILDIEYNNLIGTLPPDIGNNLPKLIYFLVSDNIFQGMLPSSLCNASMLQVIETVENYLSGRIPECLGAQQTNLSAVSVAVNLFEATNDADWSFMASLTNCSNLVVLDISENNLHGVLPNSIVTLGNLTQLTRLLLSTNAISGPIPSSLGNCPLEAMDLSHNNLSGPTPKELFSISTLSSFINISHNSLSGSLPSEVGSLENLNGLDLSYNMISDEIPSSIGACQSLEFLNLSGNILQGTIPLSLGNLKGLVELDLSHNNLSGTIPEILARLTGLSILNLAFNKLQGGVPSDGVFLNATKTLITGNDGLCGGIPQLGLPPCPTQTTKKPHRKLVITVSVSSAFACVTLVFGVLFALQQRSCLKTKAHLQSSAFSEQYMRVSYAELANATNGFASENLIGAGSFGSVYKGTMRSNDQEIVIAVKVLNLMQRGASQSFVAECETLRCARHRNLVKILTICSSIDFKGHDLKALVYEFLPNGNLDQWLHKHIIEDGEPKALDLTARLNVAIDVASSLDYLHQHKPTPIIHCDLKPSNVLLDSSMVARVGDFGLARFLHQDIGTSSGWASMRGSIGYTAPEYGLGNEVSTHGDVYSYGILLLEMFTGKRPTDNEFDGAMGLRKYVQMALPDRVCTIMDQQLRMEIENGEPATSNSKLRISCITSILQVGISCSEEMASDRVSIGDALKELQAIKDQVSEAPL</sequence>
<evidence type="ECO:0000256" key="2">
    <source>
        <dbReference type="ARBA" id="ARBA00004389"/>
    </source>
</evidence>
<evidence type="ECO:0000256" key="13">
    <source>
        <dbReference type="ARBA" id="ARBA00022741"/>
    </source>
</evidence>
<evidence type="ECO:0000256" key="26">
    <source>
        <dbReference type="SAM" id="Phobius"/>
    </source>
</evidence>
<keyword evidence="12" id="KW-0677">Repeat</keyword>
<evidence type="ECO:0000256" key="20">
    <source>
        <dbReference type="ARBA" id="ARBA00047899"/>
    </source>
</evidence>
<comment type="catalytic activity">
    <reaction evidence="20">
        <text>L-threonyl-[protein] + ATP = O-phospho-L-threonyl-[protein] + ADP + H(+)</text>
        <dbReference type="Rhea" id="RHEA:46608"/>
        <dbReference type="Rhea" id="RHEA-COMP:11060"/>
        <dbReference type="Rhea" id="RHEA-COMP:11605"/>
        <dbReference type="ChEBI" id="CHEBI:15378"/>
        <dbReference type="ChEBI" id="CHEBI:30013"/>
        <dbReference type="ChEBI" id="CHEBI:30616"/>
        <dbReference type="ChEBI" id="CHEBI:61977"/>
        <dbReference type="ChEBI" id="CHEBI:456216"/>
        <dbReference type="EC" id="2.7.11.1"/>
    </reaction>
</comment>
<organism evidence="29 30">
    <name type="scientific">Urochloa decumbens</name>
    <dbReference type="NCBI Taxonomy" id="240449"/>
    <lineage>
        <taxon>Eukaryota</taxon>
        <taxon>Viridiplantae</taxon>
        <taxon>Streptophyta</taxon>
        <taxon>Embryophyta</taxon>
        <taxon>Tracheophyta</taxon>
        <taxon>Spermatophyta</taxon>
        <taxon>Magnoliopsida</taxon>
        <taxon>Liliopsida</taxon>
        <taxon>Poales</taxon>
        <taxon>Poaceae</taxon>
        <taxon>PACMAD clade</taxon>
        <taxon>Panicoideae</taxon>
        <taxon>Panicodae</taxon>
        <taxon>Paniceae</taxon>
        <taxon>Melinidinae</taxon>
        <taxon>Urochloa</taxon>
    </lineage>
</organism>
<evidence type="ECO:0000259" key="28">
    <source>
        <dbReference type="PROSITE" id="PS50011"/>
    </source>
</evidence>
<evidence type="ECO:0000256" key="10">
    <source>
        <dbReference type="ARBA" id="ARBA00022692"/>
    </source>
</evidence>
<dbReference type="InterPro" id="IPR003591">
    <property type="entry name" value="Leu-rich_rpt_typical-subtyp"/>
</dbReference>
<comment type="similarity">
    <text evidence="3">Belongs to the protein kinase superfamily. Ser/Thr protein kinase family.</text>
</comment>
<dbReference type="GO" id="GO:0009791">
    <property type="term" value="P:post-embryonic development"/>
    <property type="evidence" value="ECO:0007669"/>
    <property type="project" value="UniProtKB-ARBA"/>
</dbReference>
<evidence type="ECO:0000256" key="23">
    <source>
        <dbReference type="ARBA" id="ARBA00056628"/>
    </source>
</evidence>
<dbReference type="Gene3D" id="3.80.10.10">
    <property type="entry name" value="Ribonuclease Inhibitor"/>
    <property type="match status" value="5"/>
</dbReference>
<dbReference type="GO" id="GO:0005789">
    <property type="term" value="C:endoplasmic reticulum membrane"/>
    <property type="evidence" value="ECO:0007669"/>
    <property type="project" value="UniProtKB-SubCell"/>
</dbReference>
<evidence type="ECO:0000256" key="27">
    <source>
        <dbReference type="SAM" id="SignalP"/>
    </source>
</evidence>
<evidence type="ECO:0000256" key="18">
    <source>
        <dbReference type="ARBA" id="ARBA00023170"/>
    </source>
</evidence>
<evidence type="ECO:0000256" key="14">
    <source>
        <dbReference type="ARBA" id="ARBA00022777"/>
    </source>
</evidence>
<dbReference type="InterPro" id="IPR001245">
    <property type="entry name" value="Ser-Thr/Tyr_kinase_cat_dom"/>
</dbReference>
<keyword evidence="6" id="KW-0723">Serine/threonine-protein kinase</keyword>
<dbReference type="PRINTS" id="PR00019">
    <property type="entry name" value="LEURICHRPT"/>
</dbReference>
<keyword evidence="17 26" id="KW-0472">Membrane</keyword>
<feature type="domain" description="Protein kinase" evidence="28">
    <location>
        <begin position="737"/>
        <end position="1034"/>
    </location>
</feature>
<reference evidence="30" key="1">
    <citation type="submission" date="2024-06" db="EMBL/GenBank/DDBJ databases">
        <authorList>
            <person name="Ryan C."/>
        </authorList>
    </citation>
    <scope>NUCLEOTIDE SEQUENCE [LARGE SCALE GENOMIC DNA]</scope>
</reference>
<evidence type="ECO:0000256" key="6">
    <source>
        <dbReference type="ARBA" id="ARBA00022527"/>
    </source>
</evidence>
<dbReference type="Gene3D" id="1.10.510.10">
    <property type="entry name" value="Transferase(Phosphotransferase) domain 1"/>
    <property type="match status" value="1"/>
</dbReference>
<dbReference type="InterPro" id="IPR011009">
    <property type="entry name" value="Kinase-like_dom_sf"/>
</dbReference>
<keyword evidence="7" id="KW-0597">Phosphoprotein</keyword>
<evidence type="ECO:0000256" key="15">
    <source>
        <dbReference type="ARBA" id="ARBA00022840"/>
    </source>
</evidence>
<keyword evidence="19" id="KW-0325">Glycoprotein</keyword>
<dbReference type="EMBL" id="OZ075113">
    <property type="protein sequence ID" value="CAL5022016.1"/>
    <property type="molecule type" value="Genomic_DNA"/>
</dbReference>
<dbReference type="SMART" id="SM00220">
    <property type="entry name" value="S_TKc"/>
    <property type="match status" value="1"/>
</dbReference>
<keyword evidence="13 25" id="KW-0547">Nucleotide-binding</keyword>
<evidence type="ECO:0000256" key="3">
    <source>
        <dbReference type="ARBA" id="ARBA00008684"/>
    </source>
</evidence>